<protein>
    <submittedName>
        <fullName evidence="8">RNA polymerase sigma-70 factor (Sigma-E family)</fullName>
    </submittedName>
</protein>
<dbReference type="InterPro" id="IPR013324">
    <property type="entry name" value="RNA_pol_sigma_r3/r4-like"/>
</dbReference>
<dbReference type="GO" id="GO:0016987">
    <property type="term" value="F:sigma factor activity"/>
    <property type="evidence" value="ECO:0007669"/>
    <property type="project" value="UniProtKB-KW"/>
</dbReference>
<dbReference type="GO" id="GO:0006352">
    <property type="term" value="P:DNA-templated transcription initiation"/>
    <property type="evidence" value="ECO:0007669"/>
    <property type="project" value="InterPro"/>
</dbReference>
<dbReference type="SUPFAM" id="SSF88946">
    <property type="entry name" value="Sigma2 domain of RNA polymerase sigma factors"/>
    <property type="match status" value="1"/>
</dbReference>
<dbReference type="InterPro" id="IPR007627">
    <property type="entry name" value="RNA_pol_sigma70_r2"/>
</dbReference>
<dbReference type="Gene3D" id="1.10.1740.10">
    <property type="match status" value="1"/>
</dbReference>
<comment type="similarity">
    <text evidence="1">Belongs to the sigma-70 factor family. ECF subfamily.</text>
</comment>
<evidence type="ECO:0000256" key="2">
    <source>
        <dbReference type="ARBA" id="ARBA00023015"/>
    </source>
</evidence>
<evidence type="ECO:0000256" key="5">
    <source>
        <dbReference type="ARBA" id="ARBA00023163"/>
    </source>
</evidence>
<dbReference type="Pfam" id="PF04542">
    <property type="entry name" value="Sigma70_r2"/>
    <property type="match status" value="1"/>
</dbReference>
<evidence type="ECO:0000259" key="7">
    <source>
        <dbReference type="Pfam" id="PF08281"/>
    </source>
</evidence>
<dbReference type="NCBIfam" id="TIGR02937">
    <property type="entry name" value="sigma70-ECF"/>
    <property type="match status" value="1"/>
</dbReference>
<dbReference type="RefSeq" id="WP_192751536.1">
    <property type="nucleotide sequence ID" value="NZ_BAABJL010000207.1"/>
</dbReference>
<dbReference type="Proteomes" id="UP000638648">
    <property type="component" value="Unassembled WGS sequence"/>
</dbReference>
<evidence type="ECO:0000259" key="6">
    <source>
        <dbReference type="Pfam" id="PF04542"/>
    </source>
</evidence>
<evidence type="ECO:0000313" key="8">
    <source>
        <dbReference type="EMBL" id="MBE1607615.1"/>
    </source>
</evidence>
<name>A0A927N2X7_9ACTN</name>
<keyword evidence="4" id="KW-0238">DNA-binding</keyword>
<dbReference type="InterPro" id="IPR036388">
    <property type="entry name" value="WH-like_DNA-bd_sf"/>
</dbReference>
<dbReference type="PANTHER" id="PTHR43133">
    <property type="entry name" value="RNA POLYMERASE ECF-TYPE SIGMA FACTO"/>
    <property type="match status" value="1"/>
</dbReference>
<feature type="domain" description="RNA polymerase sigma factor 70 region 4 type 2" evidence="7">
    <location>
        <begin position="104"/>
        <end position="156"/>
    </location>
</feature>
<dbReference type="Pfam" id="PF08281">
    <property type="entry name" value="Sigma70_r4_2"/>
    <property type="match status" value="1"/>
</dbReference>
<gene>
    <name evidence="8" type="ORF">HEB94_004463</name>
</gene>
<evidence type="ECO:0000256" key="4">
    <source>
        <dbReference type="ARBA" id="ARBA00023125"/>
    </source>
</evidence>
<dbReference type="InterPro" id="IPR014325">
    <property type="entry name" value="RNA_pol_sigma-E_actinobac"/>
</dbReference>
<comment type="caution">
    <text evidence="8">The sequence shown here is derived from an EMBL/GenBank/DDBJ whole genome shotgun (WGS) entry which is preliminary data.</text>
</comment>
<evidence type="ECO:0000313" key="9">
    <source>
        <dbReference type="Proteomes" id="UP000638648"/>
    </source>
</evidence>
<dbReference type="InterPro" id="IPR013249">
    <property type="entry name" value="RNA_pol_sigma70_r4_t2"/>
</dbReference>
<keyword evidence="3" id="KW-0731">Sigma factor</keyword>
<dbReference type="InterPro" id="IPR014284">
    <property type="entry name" value="RNA_pol_sigma-70_dom"/>
</dbReference>
<dbReference type="Gene3D" id="1.10.10.10">
    <property type="entry name" value="Winged helix-like DNA-binding domain superfamily/Winged helix DNA-binding domain"/>
    <property type="match status" value="1"/>
</dbReference>
<sequence length="178" mass="20137">MDARTEAEFRQFVEARSLALLRTAYVLSGDQHHAEDLVQGALAKLAARWRKVDDPEAYVRRVVYHDQVSWWRRRGRIREELVEHAPDSEAGFATDHAGRVDRRLDVRQALARLGPRQRAVLALRYFEDLPEAEVAHILGCSVGTVRSQTARALARLRALAPELADAGSLRNHRSEVSP</sequence>
<evidence type="ECO:0000256" key="1">
    <source>
        <dbReference type="ARBA" id="ARBA00010641"/>
    </source>
</evidence>
<keyword evidence="9" id="KW-1185">Reference proteome</keyword>
<accession>A0A927N2X7</accession>
<dbReference type="AlphaFoldDB" id="A0A927N2X7"/>
<dbReference type="GO" id="GO:0003677">
    <property type="term" value="F:DNA binding"/>
    <property type="evidence" value="ECO:0007669"/>
    <property type="project" value="UniProtKB-KW"/>
</dbReference>
<dbReference type="CDD" id="cd06171">
    <property type="entry name" value="Sigma70_r4"/>
    <property type="match status" value="1"/>
</dbReference>
<keyword evidence="5" id="KW-0804">Transcription</keyword>
<dbReference type="EMBL" id="JADBEM010000001">
    <property type="protein sequence ID" value="MBE1607615.1"/>
    <property type="molecule type" value="Genomic_DNA"/>
</dbReference>
<dbReference type="NCBIfam" id="TIGR02983">
    <property type="entry name" value="SigE-fam_strep"/>
    <property type="match status" value="1"/>
</dbReference>
<feature type="domain" description="RNA polymerase sigma-70 region 2" evidence="6">
    <location>
        <begin position="17"/>
        <end position="76"/>
    </location>
</feature>
<dbReference type="InterPro" id="IPR013325">
    <property type="entry name" value="RNA_pol_sigma_r2"/>
</dbReference>
<keyword evidence="2" id="KW-0805">Transcription regulation</keyword>
<organism evidence="8 9">
    <name type="scientific">Actinopolymorpha pittospori</name>
    <dbReference type="NCBI Taxonomy" id="648752"/>
    <lineage>
        <taxon>Bacteria</taxon>
        <taxon>Bacillati</taxon>
        <taxon>Actinomycetota</taxon>
        <taxon>Actinomycetes</taxon>
        <taxon>Propionibacteriales</taxon>
        <taxon>Actinopolymorphaceae</taxon>
        <taxon>Actinopolymorpha</taxon>
    </lineage>
</organism>
<proteinExistence type="inferred from homology"/>
<dbReference type="SUPFAM" id="SSF88659">
    <property type="entry name" value="Sigma3 and sigma4 domains of RNA polymerase sigma factors"/>
    <property type="match status" value="1"/>
</dbReference>
<dbReference type="InterPro" id="IPR039425">
    <property type="entry name" value="RNA_pol_sigma-70-like"/>
</dbReference>
<evidence type="ECO:0000256" key="3">
    <source>
        <dbReference type="ARBA" id="ARBA00023082"/>
    </source>
</evidence>
<reference evidence="8" key="1">
    <citation type="submission" date="2020-10" db="EMBL/GenBank/DDBJ databases">
        <title>Sequencing the genomes of 1000 actinobacteria strains.</title>
        <authorList>
            <person name="Klenk H.-P."/>
        </authorList>
    </citation>
    <scope>NUCLEOTIDE SEQUENCE</scope>
    <source>
        <strain evidence="8">DSM 45354</strain>
    </source>
</reference>
<dbReference type="PANTHER" id="PTHR43133:SF50">
    <property type="entry name" value="ECF RNA POLYMERASE SIGMA FACTOR SIGM"/>
    <property type="match status" value="1"/>
</dbReference>